<accession>A0A9P4TAP2</accession>
<organism evidence="3 4">
    <name type="scientific">Curvularia kusanoi</name>
    <name type="common">Cochliobolus kusanoi</name>
    <dbReference type="NCBI Taxonomy" id="90978"/>
    <lineage>
        <taxon>Eukaryota</taxon>
        <taxon>Fungi</taxon>
        <taxon>Dikarya</taxon>
        <taxon>Ascomycota</taxon>
        <taxon>Pezizomycotina</taxon>
        <taxon>Dothideomycetes</taxon>
        <taxon>Pleosporomycetidae</taxon>
        <taxon>Pleosporales</taxon>
        <taxon>Pleosporineae</taxon>
        <taxon>Pleosporaceae</taxon>
        <taxon>Curvularia</taxon>
    </lineage>
</organism>
<keyword evidence="2" id="KW-0732">Signal</keyword>
<keyword evidence="4" id="KW-1185">Reference proteome</keyword>
<name>A0A9P4TAP2_CURKU</name>
<evidence type="ECO:0000313" key="4">
    <source>
        <dbReference type="Proteomes" id="UP000801428"/>
    </source>
</evidence>
<reference evidence="3" key="1">
    <citation type="submission" date="2019-04" db="EMBL/GenBank/DDBJ databases">
        <title>Sequencing of skin fungus with MAO and IRED activity.</title>
        <authorList>
            <person name="Marsaioli A.J."/>
            <person name="Bonatto J.M.C."/>
            <person name="Reis Junior O."/>
        </authorList>
    </citation>
    <scope>NUCLEOTIDE SEQUENCE</scope>
    <source>
        <strain evidence="3">30M1</strain>
    </source>
</reference>
<evidence type="ECO:0000313" key="3">
    <source>
        <dbReference type="EMBL" id="KAF2999376.1"/>
    </source>
</evidence>
<keyword evidence="1" id="KW-0812">Transmembrane</keyword>
<dbReference type="AlphaFoldDB" id="A0A9P4TAP2"/>
<feature type="signal peptide" evidence="2">
    <location>
        <begin position="1"/>
        <end position="22"/>
    </location>
</feature>
<feature type="chain" id="PRO_5040240525" evidence="2">
    <location>
        <begin position="23"/>
        <end position="340"/>
    </location>
</feature>
<feature type="transmembrane region" description="Helical" evidence="1">
    <location>
        <begin position="322"/>
        <end position="339"/>
    </location>
</feature>
<keyword evidence="1" id="KW-0472">Membrane</keyword>
<gene>
    <name evidence="3" type="ORF">E8E13_006421</name>
</gene>
<comment type="caution">
    <text evidence="3">The sequence shown here is derived from an EMBL/GenBank/DDBJ whole genome shotgun (WGS) entry which is preliminary data.</text>
</comment>
<evidence type="ECO:0000256" key="2">
    <source>
        <dbReference type="SAM" id="SignalP"/>
    </source>
</evidence>
<sequence length="340" mass="36798">MPTLTLLTHVLTLALLPQISLGQDSPQCSALSPSLAYNTSSTTTLPALAITWQGATADNNIRIVNVTDQQWQLSALVQPAYTSHTLNRTQTVLWLDTGRSNLTRLGTTMRMCHNFVPLQVAANVTWSYETLKKSVGDTGDCRALVSEACLDKLRAQYSGQAGAQRGRKWNRCQKTNNTVPWECEGSGMVETISAPNPEFNSTLDSRFAYLQSPVRDVLNTTADDSLVCAGRNLSSSTALLGPTQDYDLGVNFPIMDIMTFFGTADYGRVQSTQAHRVQIACLVPGQVTEGSREKASVDSVLARYNSTGGNQTAGAQALGRGMATWMMVAWTFVVGVAFVV</sequence>
<dbReference type="Proteomes" id="UP000801428">
    <property type="component" value="Unassembled WGS sequence"/>
</dbReference>
<dbReference type="EMBL" id="SWKU01000017">
    <property type="protein sequence ID" value="KAF2999376.1"/>
    <property type="molecule type" value="Genomic_DNA"/>
</dbReference>
<proteinExistence type="predicted"/>
<keyword evidence="1" id="KW-1133">Transmembrane helix</keyword>
<protein>
    <submittedName>
        <fullName evidence="3">Uncharacterized protein</fullName>
    </submittedName>
</protein>
<evidence type="ECO:0000256" key="1">
    <source>
        <dbReference type="SAM" id="Phobius"/>
    </source>
</evidence>
<dbReference type="OrthoDB" id="3766473at2759"/>